<dbReference type="GO" id="GO:0007160">
    <property type="term" value="P:cell-matrix adhesion"/>
    <property type="evidence" value="ECO:0007669"/>
    <property type="project" value="TreeGrafter"/>
</dbReference>
<evidence type="ECO:0000256" key="4">
    <source>
        <dbReference type="ARBA" id="ARBA00022723"/>
    </source>
</evidence>
<dbReference type="PRINTS" id="PR01185">
    <property type="entry name" value="INTEGRINA"/>
</dbReference>
<evidence type="ECO:0000256" key="6">
    <source>
        <dbReference type="ARBA" id="ARBA00022737"/>
    </source>
</evidence>
<dbReference type="InterPro" id="IPR032695">
    <property type="entry name" value="Integrin_dom_sf"/>
</dbReference>
<dbReference type="Pfam" id="PF20805">
    <property type="entry name" value="Integrin_A_Ig_2"/>
    <property type="match status" value="1"/>
</dbReference>
<comment type="similarity">
    <text evidence="2 16">Belongs to the integrin alpha chain family.</text>
</comment>
<proteinExistence type="inferred from homology"/>
<dbReference type="InterPro" id="IPR048285">
    <property type="entry name" value="Integrin_alpha_Ig-like_2"/>
</dbReference>
<dbReference type="PROSITE" id="PS50234">
    <property type="entry name" value="VWFA"/>
    <property type="match status" value="1"/>
</dbReference>
<dbReference type="PROSITE" id="PS51470">
    <property type="entry name" value="FG_GAP"/>
    <property type="match status" value="3"/>
</dbReference>
<keyword evidence="5 16" id="KW-0732">Signal</keyword>
<keyword evidence="4" id="KW-0479">Metal-binding</keyword>
<keyword evidence="13 16" id="KW-0675">Receptor</keyword>
<dbReference type="Gene3D" id="2.60.40.1460">
    <property type="entry name" value="Integrin domains. Chain A, domain 2"/>
    <property type="match status" value="1"/>
</dbReference>
<evidence type="ECO:0000256" key="3">
    <source>
        <dbReference type="ARBA" id="ARBA00022692"/>
    </source>
</evidence>
<evidence type="ECO:0000256" key="2">
    <source>
        <dbReference type="ARBA" id="ARBA00008054"/>
    </source>
</evidence>
<dbReference type="GO" id="GO:0007229">
    <property type="term" value="P:integrin-mediated signaling pathway"/>
    <property type="evidence" value="ECO:0007669"/>
    <property type="project" value="UniProtKB-KW"/>
</dbReference>
<keyword evidence="6" id="KW-0677">Repeat</keyword>
<dbReference type="PANTHER" id="PTHR23220:SF84">
    <property type="entry name" value="INTEGRIN ALPHA-L"/>
    <property type="match status" value="1"/>
</dbReference>
<keyword evidence="11 16" id="KW-0472">Membrane</keyword>
<dbReference type="InterPro" id="IPR013519">
    <property type="entry name" value="Int_alpha_beta-p"/>
</dbReference>
<evidence type="ECO:0000256" key="11">
    <source>
        <dbReference type="ARBA" id="ARBA00023136"/>
    </source>
</evidence>
<sequence length="1164" mass="129652">MSLMPSCSLLTILAAIVLLSMAFNIDDINTKIYSGDDKGFFGYRALQYKSEEKWIIVSAPLEGNGTGGIYKCGQAKDCELFHQEDTYSAMSVGIAMAVKSTSPPRFTACSPRLAHECDSNSYLNGICYQFNNQLKLIGNITPAFQECTKRKVDLVFLFDGSESLKLEDFIKNKEFIADIMKTLSNTSIQFAAVQFSKTFRTVFTFTDYQNKGAWDLLRKEEHMKSLTNTHGAIDHVLNKILYNTTAGAIQDAAKVLVIITDGNPTDIDVKKVVERIDDNHIIRYIIGVGKLDLKRLKALASDPKDNNTFHINNYSGLKGILDNLQKKIYNIEGTQSAFGRKFKNEMSQSGFSAVYMEDTLVLGSVGSNNWRGSLIEILSSRAKHNDIEDPKMEEDSYMGYSVAVGRKGDKFLYFSGAPRFNHTGQVLVFHKVNQNWEMIPGKHGTQIGAYFGAELCAVDIDSDGETDFLLVGAPLYYDSQREGRMFVYNLTTKLVMWEKLNVTGSSLGRFASSISSLEDLNGDGLRDVAVGAPLEDGQKGAVYIYLGDRLRGIRPESCQRIAAQIVLSTLQFFGQAIDGKMDMEEDGLTDIIVGAHGKVVLFRSRPVLNVSAQLYFTPSQISTDKFHCLDMKNIFPVVTLTACFMVNHTTSVSAGSVKLGLIVSYQLDLDSVRQKSRAFLNATDKGARRHRSSLELSLGETCLNHTIYMPNCVKDTLSPMMIKLNFSQFESPQHNSTAVLNTDGNTVALVEVPFQKNCKRNETCVSHLKLDFNFTTATLLVVDQEYFNVTVTLSNHGDDSYNTSITFHYPRGLSFSKMQVLKATRRMLTSCSGLEDIKDKTVCSVSLPVYPSETTATFYSLFRISNKYDWNNTMEMTITAHSDNGNTTNIEVSRDLPVQFAVDLAVIAHDGDSITYVNFSLEDTQPKTVEHVFEVKNLGFKALPVTVTITFQTQPEDSFVMKDHYILVSENQTRCGNKSDENIEDCSGQHCKSVECESFTLNQHSSVLFTLYGKASFNNLQPYKMAKSFSGDRLEARFSSTVKLNYDKLRYVQTASISEVQDDPLKFHRAKIDGRAELIIPPNQLAIVGTGVALGLVPLAIIVWSLCKLGFFKRKRPSQLQTGNEQMQCSDATGVLDNHNNREVEGELETKPLSADQEKGEISP</sequence>
<comment type="caution">
    <text evidence="19">The sequence shown here is derived from an EMBL/GenBank/DDBJ whole genome shotgun (WGS) entry which is preliminary data.</text>
</comment>
<keyword evidence="10 16" id="KW-0401">Integrin</keyword>
<dbReference type="Pfam" id="PF08441">
    <property type="entry name" value="Integrin_A_Ig_1"/>
    <property type="match status" value="1"/>
</dbReference>
<evidence type="ECO:0000256" key="7">
    <source>
        <dbReference type="ARBA" id="ARBA00022837"/>
    </source>
</evidence>
<dbReference type="GO" id="GO:0008305">
    <property type="term" value="C:integrin complex"/>
    <property type="evidence" value="ECO:0007669"/>
    <property type="project" value="InterPro"/>
</dbReference>
<dbReference type="InterPro" id="IPR036465">
    <property type="entry name" value="vWFA_dom_sf"/>
</dbReference>
<dbReference type="PANTHER" id="PTHR23220">
    <property type="entry name" value="INTEGRIN ALPHA"/>
    <property type="match status" value="1"/>
</dbReference>
<evidence type="ECO:0000256" key="10">
    <source>
        <dbReference type="ARBA" id="ARBA00023037"/>
    </source>
</evidence>
<dbReference type="InterPro" id="IPR013649">
    <property type="entry name" value="Integrin_alpha_Ig-like_1"/>
</dbReference>
<dbReference type="InterPro" id="IPR048633">
    <property type="entry name" value="ITGAX-like_Ig_3"/>
</dbReference>
<dbReference type="Proteomes" id="UP001046870">
    <property type="component" value="Chromosome 1"/>
</dbReference>
<keyword evidence="14" id="KW-0325">Glycoprotein</keyword>
<dbReference type="Pfam" id="PF21520">
    <property type="entry name" value="ITGAX-like_Ig_3"/>
    <property type="match status" value="1"/>
</dbReference>
<feature type="chain" id="PRO_5039748294" description="VWFA domain-containing protein" evidence="16">
    <location>
        <begin position="23"/>
        <end position="1164"/>
    </location>
</feature>
<feature type="transmembrane region" description="Helical" evidence="16">
    <location>
        <begin position="1085"/>
        <end position="1107"/>
    </location>
</feature>
<evidence type="ECO:0000259" key="18">
    <source>
        <dbReference type="PROSITE" id="PS50234"/>
    </source>
</evidence>
<organism evidence="19 20">
    <name type="scientific">Megalops atlanticus</name>
    <name type="common">Tarpon</name>
    <name type="synonym">Clupea gigantea</name>
    <dbReference type="NCBI Taxonomy" id="7932"/>
    <lineage>
        <taxon>Eukaryota</taxon>
        <taxon>Metazoa</taxon>
        <taxon>Chordata</taxon>
        <taxon>Craniata</taxon>
        <taxon>Vertebrata</taxon>
        <taxon>Euteleostomi</taxon>
        <taxon>Actinopterygii</taxon>
        <taxon>Neopterygii</taxon>
        <taxon>Teleostei</taxon>
        <taxon>Elopiformes</taxon>
        <taxon>Megalopidae</taxon>
        <taxon>Megalops</taxon>
    </lineage>
</organism>
<dbReference type="Gene3D" id="2.60.40.1530">
    <property type="entry name" value="ntegrin, alpha v. Chain A, domain 4"/>
    <property type="match status" value="1"/>
</dbReference>
<evidence type="ECO:0000313" key="19">
    <source>
        <dbReference type="EMBL" id="KAG7492994.1"/>
    </source>
</evidence>
<evidence type="ECO:0000256" key="14">
    <source>
        <dbReference type="ARBA" id="ARBA00023180"/>
    </source>
</evidence>
<dbReference type="InterPro" id="IPR013517">
    <property type="entry name" value="FG-GAP"/>
</dbReference>
<dbReference type="SMART" id="SM00327">
    <property type="entry name" value="VWA"/>
    <property type="match status" value="1"/>
</dbReference>
<dbReference type="InterPro" id="IPR028994">
    <property type="entry name" value="Integrin_alpha_N"/>
</dbReference>
<dbReference type="SUPFAM" id="SSF53300">
    <property type="entry name" value="vWA-like"/>
    <property type="match status" value="1"/>
</dbReference>
<dbReference type="GO" id="GO:0046872">
    <property type="term" value="F:metal ion binding"/>
    <property type="evidence" value="ECO:0007669"/>
    <property type="project" value="UniProtKB-KW"/>
</dbReference>
<dbReference type="AlphaFoldDB" id="A0A9D3QIM2"/>
<dbReference type="SUPFAM" id="SSF69318">
    <property type="entry name" value="Integrin alpha N-terminal domain"/>
    <property type="match status" value="1"/>
</dbReference>
<dbReference type="GO" id="GO:0005178">
    <property type="term" value="F:integrin binding"/>
    <property type="evidence" value="ECO:0007669"/>
    <property type="project" value="TreeGrafter"/>
</dbReference>
<reference evidence="19" key="1">
    <citation type="submission" date="2021-01" db="EMBL/GenBank/DDBJ databases">
        <authorList>
            <person name="Zahm M."/>
            <person name="Roques C."/>
            <person name="Cabau C."/>
            <person name="Klopp C."/>
            <person name="Donnadieu C."/>
            <person name="Jouanno E."/>
            <person name="Lampietro C."/>
            <person name="Louis A."/>
            <person name="Herpin A."/>
            <person name="Echchiki A."/>
            <person name="Berthelot C."/>
            <person name="Parey E."/>
            <person name="Roest-Crollius H."/>
            <person name="Braasch I."/>
            <person name="Postlethwait J."/>
            <person name="Bobe J."/>
            <person name="Montfort J."/>
            <person name="Bouchez O."/>
            <person name="Begum T."/>
            <person name="Mejri S."/>
            <person name="Adams A."/>
            <person name="Chen W.-J."/>
            <person name="Guiguen Y."/>
        </authorList>
    </citation>
    <scope>NUCLEOTIDE SEQUENCE</scope>
    <source>
        <strain evidence="19">YG-15Mar2019-1</strain>
        <tissue evidence="19">Brain</tissue>
    </source>
</reference>
<gene>
    <name evidence="19" type="ORF">MATL_G00021190</name>
</gene>
<evidence type="ECO:0000256" key="16">
    <source>
        <dbReference type="RuleBase" id="RU003762"/>
    </source>
</evidence>
<protein>
    <recommendedName>
        <fullName evidence="18">VWFA domain-containing protein</fullName>
    </recommendedName>
</protein>
<dbReference type="Pfam" id="PF01839">
    <property type="entry name" value="FG-GAP"/>
    <property type="match status" value="2"/>
</dbReference>
<dbReference type="Gene3D" id="1.20.5.930">
    <property type="entry name" value="Bicelle-embedded integrin alpha(iib) transmembrane segment"/>
    <property type="match status" value="1"/>
</dbReference>
<dbReference type="Gene3D" id="3.40.50.410">
    <property type="entry name" value="von Willebrand factor, type A domain"/>
    <property type="match status" value="1"/>
</dbReference>
<dbReference type="GO" id="GO:0009897">
    <property type="term" value="C:external side of plasma membrane"/>
    <property type="evidence" value="ECO:0007669"/>
    <property type="project" value="TreeGrafter"/>
</dbReference>
<evidence type="ECO:0000256" key="13">
    <source>
        <dbReference type="ARBA" id="ARBA00023170"/>
    </source>
</evidence>
<dbReference type="SUPFAM" id="SSF69179">
    <property type="entry name" value="Integrin domains"/>
    <property type="match status" value="2"/>
</dbReference>
<dbReference type="SMART" id="SM00191">
    <property type="entry name" value="Int_alpha"/>
    <property type="match status" value="5"/>
</dbReference>
<feature type="repeat" description="FG-GAP" evidence="15">
    <location>
        <begin position="498"/>
        <end position="554"/>
    </location>
</feature>
<evidence type="ECO:0000256" key="9">
    <source>
        <dbReference type="ARBA" id="ARBA00022989"/>
    </source>
</evidence>
<dbReference type="OrthoDB" id="5317514at2759"/>
<name>A0A9D3QIM2_MEGAT</name>
<dbReference type="GO" id="GO:0033627">
    <property type="term" value="P:cell adhesion mediated by integrin"/>
    <property type="evidence" value="ECO:0007669"/>
    <property type="project" value="TreeGrafter"/>
</dbReference>
<dbReference type="Pfam" id="PF00092">
    <property type="entry name" value="VWA"/>
    <property type="match status" value="1"/>
</dbReference>
<evidence type="ECO:0000313" key="20">
    <source>
        <dbReference type="Proteomes" id="UP001046870"/>
    </source>
</evidence>
<dbReference type="EMBL" id="JAFDVH010000001">
    <property type="protein sequence ID" value="KAG7492994.1"/>
    <property type="molecule type" value="Genomic_DNA"/>
</dbReference>
<keyword evidence="3 16" id="KW-0812">Transmembrane</keyword>
<dbReference type="PRINTS" id="PR00453">
    <property type="entry name" value="VWFADOMAIN"/>
</dbReference>
<keyword evidence="9 16" id="KW-1133">Transmembrane helix</keyword>
<accession>A0A9D3QIM2</accession>
<keyword evidence="12" id="KW-1015">Disulfide bond</keyword>
<evidence type="ECO:0000256" key="15">
    <source>
        <dbReference type="PROSITE-ProRule" id="PRU00803"/>
    </source>
</evidence>
<dbReference type="Gene3D" id="2.130.10.130">
    <property type="entry name" value="Integrin alpha, N-terminal"/>
    <property type="match status" value="1"/>
</dbReference>
<dbReference type="GO" id="GO:0098609">
    <property type="term" value="P:cell-cell adhesion"/>
    <property type="evidence" value="ECO:0007669"/>
    <property type="project" value="TreeGrafter"/>
</dbReference>
<feature type="signal peptide" evidence="16">
    <location>
        <begin position="1"/>
        <end position="22"/>
    </location>
</feature>
<keyword evidence="8 16" id="KW-0130">Cell adhesion</keyword>
<feature type="compositionally biased region" description="Basic and acidic residues" evidence="17">
    <location>
        <begin position="1139"/>
        <end position="1164"/>
    </location>
</feature>
<comment type="subcellular location">
    <subcellularLocation>
        <location evidence="1 16">Membrane</location>
        <topology evidence="1 16">Single-pass type I membrane protein</topology>
    </subcellularLocation>
</comment>
<evidence type="ECO:0000256" key="17">
    <source>
        <dbReference type="SAM" id="MobiDB-lite"/>
    </source>
</evidence>
<evidence type="ECO:0000256" key="8">
    <source>
        <dbReference type="ARBA" id="ARBA00022889"/>
    </source>
</evidence>
<feature type="repeat" description="FG-GAP" evidence="15">
    <location>
        <begin position="559"/>
        <end position="619"/>
    </location>
</feature>
<keyword evidence="20" id="KW-1185">Reference proteome</keyword>
<dbReference type="InterPro" id="IPR000413">
    <property type="entry name" value="Integrin_alpha"/>
</dbReference>
<feature type="region of interest" description="Disordered" evidence="17">
    <location>
        <begin position="1133"/>
        <end position="1164"/>
    </location>
</feature>
<feature type="repeat" description="FG-GAP" evidence="15">
    <location>
        <begin position="437"/>
        <end position="497"/>
    </location>
</feature>
<dbReference type="Gene3D" id="2.60.40.1510">
    <property type="entry name" value="ntegrin, alpha v. Chain A, domain 3"/>
    <property type="match status" value="1"/>
</dbReference>
<keyword evidence="7" id="KW-0106">Calcium</keyword>
<evidence type="ECO:0000256" key="5">
    <source>
        <dbReference type="ARBA" id="ARBA00022729"/>
    </source>
</evidence>
<feature type="domain" description="VWFA" evidence="18">
    <location>
        <begin position="153"/>
        <end position="324"/>
    </location>
</feature>
<evidence type="ECO:0000256" key="12">
    <source>
        <dbReference type="ARBA" id="ARBA00023157"/>
    </source>
</evidence>
<dbReference type="InterPro" id="IPR002035">
    <property type="entry name" value="VWF_A"/>
</dbReference>
<evidence type="ECO:0000256" key="1">
    <source>
        <dbReference type="ARBA" id="ARBA00004479"/>
    </source>
</evidence>